<reference evidence="2" key="1">
    <citation type="journal article" date="2021" name="Sci. Rep.">
        <title>Diploid genomic architecture of Nitzschia inconspicua, an elite biomass production diatom.</title>
        <authorList>
            <person name="Oliver A."/>
            <person name="Podell S."/>
            <person name="Pinowska A."/>
            <person name="Traller J.C."/>
            <person name="Smith S.R."/>
            <person name="McClure R."/>
            <person name="Beliaev A."/>
            <person name="Bohutskyi P."/>
            <person name="Hill E.A."/>
            <person name="Rabines A."/>
            <person name="Zheng H."/>
            <person name="Allen L.Z."/>
            <person name="Kuo A."/>
            <person name="Grigoriev I.V."/>
            <person name="Allen A.E."/>
            <person name="Hazlebeck D."/>
            <person name="Allen E.E."/>
        </authorList>
    </citation>
    <scope>NUCLEOTIDE SEQUENCE</scope>
    <source>
        <strain evidence="2">Hildebrandi</strain>
    </source>
</reference>
<proteinExistence type="predicted"/>
<keyword evidence="1" id="KW-0812">Transmembrane</keyword>
<keyword evidence="3" id="KW-1185">Reference proteome</keyword>
<keyword evidence="1" id="KW-1133">Transmembrane helix</keyword>
<name>A0A9K3P8V3_9STRA</name>
<evidence type="ECO:0000313" key="3">
    <source>
        <dbReference type="Proteomes" id="UP000693970"/>
    </source>
</evidence>
<dbReference type="AlphaFoldDB" id="A0A9K3P8V3"/>
<keyword evidence="1" id="KW-0472">Membrane</keyword>
<gene>
    <name evidence="2" type="ORF">IV203_012711</name>
</gene>
<sequence>MNNSMFESWFALYTSISCSNLWVLSIVVLAATSFPTPALIESNSDFIDECVASLTEVVFKFVVHTCSRR</sequence>
<dbReference type="EMBL" id="JAGRRH010000072">
    <property type="protein sequence ID" value="KAG7337826.1"/>
    <property type="molecule type" value="Genomic_DNA"/>
</dbReference>
<feature type="transmembrane region" description="Helical" evidence="1">
    <location>
        <begin position="12"/>
        <end position="34"/>
    </location>
</feature>
<dbReference type="Proteomes" id="UP000693970">
    <property type="component" value="Unassembled WGS sequence"/>
</dbReference>
<evidence type="ECO:0000313" key="2">
    <source>
        <dbReference type="EMBL" id="KAG7337826.1"/>
    </source>
</evidence>
<accession>A0A9K3P8V3</accession>
<evidence type="ECO:0000256" key="1">
    <source>
        <dbReference type="SAM" id="Phobius"/>
    </source>
</evidence>
<organism evidence="2 3">
    <name type="scientific">Nitzschia inconspicua</name>
    <dbReference type="NCBI Taxonomy" id="303405"/>
    <lineage>
        <taxon>Eukaryota</taxon>
        <taxon>Sar</taxon>
        <taxon>Stramenopiles</taxon>
        <taxon>Ochrophyta</taxon>
        <taxon>Bacillariophyta</taxon>
        <taxon>Bacillariophyceae</taxon>
        <taxon>Bacillariophycidae</taxon>
        <taxon>Bacillariales</taxon>
        <taxon>Bacillariaceae</taxon>
        <taxon>Nitzschia</taxon>
    </lineage>
</organism>
<protein>
    <submittedName>
        <fullName evidence="2">Uncharacterized protein</fullName>
    </submittedName>
</protein>
<comment type="caution">
    <text evidence="2">The sequence shown here is derived from an EMBL/GenBank/DDBJ whole genome shotgun (WGS) entry which is preliminary data.</text>
</comment>
<reference evidence="2" key="2">
    <citation type="submission" date="2021-04" db="EMBL/GenBank/DDBJ databases">
        <authorList>
            <person name="Podell S."/>
        </authorList>
    </citation>
    <scope>NUCLEOTIDE SEQUENCE</scope>
    <source>
        <strain evidence="2">Hildebrandi</strain>
    </source>
</reference>